<dbReference type="InterPro" id="IPR036291">
    <property type="entry name" value="NAD(P)-bd_dom_sf"/>
</dbReference>
<dbReference type="PANTHER" id="PTHR12126:SF11">
    <property type="entry name" value="NADH DEHYDROGENASE [UBIQUINONE] 1 ALPHA SUBCOMPLEX SUBUNIT 9, MITOCHONDRIAL"/>
    <property type="match status" value="1"/>
</dbReference>
<reference evidence="7" key="2">
    <citation type="submission" date="2023-03" db="EMBL/GenBank/DDBJ databases">
        <authorList>
            <person name="Inwood S.N."/>
            <person name="Skelly J.G."/>
            <person name="Guhlin J."/>
            <person name="Harrop T.W.R."/>
            <person name="Goldson S.G."/>
            <person name="Dearden P.K."/>
        </authorList>
    </citation>
    <scope>NUCLEOTIDE SEQUENCE</scope>
    <source>
        <strain evidence="7">Irish</strain>
        <tissue evidence="7">Whole body</tissue>
    </source>
</reference>
<evidence type="ECO:0000313" key="7">
    <source>
        <dbReference type="EMBL" id="KAK0159318.1"/>
    </source>
</evidence>
<dbReference type="EMBL" id="JAQQBS010001424">
    <property type="protein sequence ID" value="KAK0159318.1"/>
    <property type="molecule type" value="Genomic_DNA"/>
</dbReference>
<dbReference type="PANTHER" id="PTHR12126">
    <property type="entry name" value="NADH-UBIQUINONE OXIDOREDUCTASE 39 KDA SUBUNIT-RELATED"/>
    <property type="match status" value="1"/>
</dbReference>
<dbReference type="InterPro" id="IPR051207">
    <property type="entry name" value="ComplexI_NDUFA9_subunit"/>
</dbReference>
<evidence type="ECO:0000256" key="2">
    <source>
        <dbReference type="ARBA" id="ARBA00040720"/>
    </source>
</evidence>
<dbReference type="SUPFAM" id="SSF51735">
    <property type="entry name" value="NAD(P)-binding Rossmann-fold domains"/>
    <property type="match status" value="1"/>
</dbReference>
<evidence type="ECO:0000256" key="5">
    <source>
        <dbReference type="ARBA" id="ARBA00046455"/>
    </source>
</evidence>
<sequence>MAAVNLYKPALRFAQRNGLCPLSSVSSSSSTNGDFYQQHCNYSQSVPVKILKNVSTTSLKRGTGGRSSFNGIVCTVFGNTGFLGRYLCNRLGKIGTQLILPYRGDLYESRPLKLCGDLGQVLFHPFDIRDEDSILKCIKYSNVVVNLIGREYETKNFKFDDVHVKAARTLARLCRETPSVERFIHVSCLTANPNHTPILLKEGGKYFSSKWEGELAVREEFPDATIVKPATIYGQEDRFLNCYGNRWRRHFRTVPLWEKGEKTVKQPIWVGDVAGGITELVKDPSTAGKTYQFLGPERYKLSDLVDWIHGLIRRNAYDYGYRRLHLKHTPLFRMRVSFLEAIATAYPIAYSHWQGLELEHTSDIAIEGLPTLEDLGINPVKLGSRIEWEVKPYKIEAHYMEELGEFPKPAPPQPLL</sequence>
<dbReference type="Gene3D" id="3.40.50.720">
    <property type="entry name" value="NAD(P)-binding Rossmann-like Domain"/>
    <property type="match status" value="1"/>
</dbReference>
<evidence type="ECO:0000313" key="8">
    <source>
        <dbReference type="Proteomes" id="UP001168990"/>
    </source>
</evidence>
<dbReference type="GO" id="GO:0044877">
    <property type="term" value="F:protein-containing complex binding"/>
    <property type="evidence" value="ECO:0007669"/>
    <property type="project" value="TreeGrafter"/>
</dbReference>
<evidence type="ECO:0000256" key="1">
    <source>
        <dbReference type="ARBA" id="ARBA00038501"/>
    </source>
</evidence>
<dbReference type="AlphaFoldDB" id="A0AA39C7M9"/>
<gene>
    <name evidence="7" type="ORF">PV328_010208</name>
</gene>
<comment type="subunit">
    <text evidence="5">Complex I is composed of 45 different subunits. This a component of the hydrophobic protein fraction. Interacts with BLOC1S1. Interacts with SLC2A4. Interacts with CLOCK. Interacts with RAB5IF.</text>
</comment>
<keyword evidence="8" id="KW-1185">Reference proteome</keyword>
<name>A0AA39C7M9_9HYME</name>
<evidence type="ECO:0000259" key="6">
    <source>
        <dbReference type="Pfam" id="PF01370"/>
    </source>
</evidence>
<comment type="similarity">
    <text evidence="1">Belongs to the complex I NDUFA9 subunit family.</text>
</comment>
<reference evidence="7" key="1">
    <citation type="journal article" date="2023" name="bioRxiv">
        <title>Scaffold-level genome assemblies of two parasitoid biocontrol wasps reveal the parthenogenesis mechanism and an associated novel virus.</title>
        <authorList>
            <person name="Inwood S."/>
            <person name="Skelly J."/>
            <person name="Guhlin J."/>
            <person name="Harrop T."/>
            <person name="Goldson S."/>
            <person name="Dearden P."/>
        </authorList>
    </citation>
    <scope>NUCLEOTIDE SEQUENCE</scope>
    <source>
        <strain evidence="7">Irish</strain>
        <tissue evidence="7">Whole body</tissue>
    </source>
</reference>
<proteinExistence type="inferred from homology"/>
<evidence type="ECO:0000256" key="4">
    <source>
        <dbReference type="ARBA" id="ARBA00043145"/>
    </source>
</evidence>
<protein>
    <recommendedName>
        <fullName evidence="2">NADH dehydrogenase [ubiquinone] 1 alpha subcomplex subunit 9, mitochondrial</fullName>
    </recommendedName>
    <alternativeName>
        <fullName evidence="4">Complex I-39kD</fullName>
    </alternativeName>
    <alternativeName>
        <fullName evidence="3">NADH-ubiquinone oxidoreductase 39 kDa subunit</fullName>
    </alternativeName>
</protein>
<dbReference type="CDD" id="cd05271">
    <property type="entry name" value="NDUFA9_like_SDR_a"/>
    <property type="match status" value="1"/>
</dbReference>
<evidence type="ECO:0000256" key="3">
    <source>
        <dbReference type="ARBA" id="ARBA00042000"/>
    </source>
</evidence>
<accession>A0AA39C7M9</accession>
<dbReference type="Proteomes" id="UP001168990">
    <property type="component" value="Unassembled WGS sequence"/>
</dbReference>
<dbReference type="InterPro" id="IPR001509">
    <property type="entry name" value="Epimerase_deHydtase"/>
</dbReference>
<feature type="domain" description="NAD-dependent epimerase/dehydratase" evidence="6">
    <location>
        <begin position="75"/>
        <end position="286"/>
    </location>
</feature>
<dbReference type="GO" id="GO:0005739">
    <property type="term" value="C:mitochondrion"/>
    <property type="evidence" value="ECO:0007669"/>
    <property type="project" value="TreeGrafter"/>
</dbReference>
<comment type="caution">
    <text evidence="7">The sequence shown here is derived from an EMBL/GenBank/DDBJ whole genome shotgun (WGS) entry which is preliminary data.</text>
</comment>
<organism evidence="7 8">
    <name type="scientific">Microctonus aethiopoides</name>
    <dbReference type="NCBI Taxonomy" id="144406"/>
    <lineage>
        <taxon>Eukaryota</taxon>
        <taxon>Metazoa</taxon>
        <taxon>Ecdysozoa</taxon>
        <taxon>Arthropoda</taxon>
        <taxon>Hexapoda</taxon>
        <taxon>Insecta</taxon>
        <taxon>Pterygota</taxon>
        <taxon>Neoptera</taxon>
        <taxon>Endopterygota</taxon>
        <taxon>Hymenoptera</taxon>
        <taxon>Apocrita</taxon>
        <taxon>Ichneumonoidea</taxon>
        <taxon>Braconidae</taxon>
        <taxon>Euphorinae</taxon>
        <taxon>Microctonus</taxon>
    </lineage>
</organism>
<dbReference type="Pfam" id="PF01370">
    <property type="entry name" value="Epimerase"/>
    <property type="match status" value="1"/>
</dbReference>